<evidence type="ECO:0000256" key="1">
    <source>
        <dbReference type="ARBA" id="ARBA00022679"/>
    </source>
</evidence>
<reference evidence="3 4" key="1">
    <citation type="journal article" date="2017" name="Antonie Van Leeuwenhoek">
        <title>Rhizobium rhizosphaerae sp. nov., a novel species isolated from rice rhizosphere.</title>
        <authorList>
            <person name="Zhao J.J."/>
            <person name="Zhang J."/>
            <person name="Zhang R.J."/>
            <person name="Zhang C.W."/>
            <person name="Yin H.Q."/>
            <person name="Zhang X.X."/>
        </authorList>
    </citation>
    <scope>NUCLEOTIDE SEQUENCE [LARGE SCALE GENOMIC DNA]</scope>
    <source>
        <strain evidence="3 4">E3</strain>
    </source>
</reference>
<evidence type="ECO:0000313" key="4">
    <source>
        <dbReference type="Proteomes" id="UP000006334"/>
    </source>
</evidence>
<dbReference type="CDD" id="cd03801">
    <property type="entry name" value="GT4_PimA-like"/>
    <property type="match status" value="1"/>
</dbReference>
<dbReference type="PANTHER" id="PTHR46401:SF2">
    <property type="entry name" value="GLYCOSYLTRANSFERASE WBBK-RELATED"/>
    <property type="match status" value="1"/>
</dbReference>
<gene>
    <name evidence="3" type="ORF">GLIP_2474</name>
</gene>
<name>K6YUZ5_9ALTE</name>
<dbReference type="Proteomes" id="UP000006334">
    <property type="component" value="Unassembled WGS sequence"/>
</dbReference>
<dbReference type="InterPro" id="IPR001296">
    <property type="entry name" value="Glyco_trans_1"/>
</dbReference>
<dbReference type="eggNOG" id="COG0438">
    <property type="taxonomic scope" value="Bacteria"/>
</dbReference>
<feature type="domain" description="Glycosyl transferase family 1" evidence="2">
    <location>
        <begin position="233"/>
        <end position="329"/>
    </location>
</feature>
<proteinExistence type="predicted"/>
<dbReference type="Gene3D" id="3.40.50.2000">
    <property type="entry name" value="Glycogen Phosphorylase B"/>
    <property type="match status" value="2"/>
</dbReference>
<dbReference type="EMBL" id="BAEN01000049">
    <property type="protein sequence ID" value="GAC15100.1"/>
    <property type="molecule type" value="Genomic_DNA"/>
</dbReference>
<dbReference type="SUPFAM" id="SSF53756">
    <property type="entry name" value="UDP-Glycosyltransferase/glycogen phosphorylase"/>
    <property type="match status" value="1"/>
</dbReference>
<evidence type="ECO:0000313" key="3">
    <source>
        <dbReference type="EMBL" id="GAC15100.1"/>
    </source>
</evidence>
<dbReference type="Pfam" id="PF00534">
    <property type="entry name" value="Glycos_transf_1"/>
    <property type="match status" value="1"/>
</dbReference>
<dbReference type="GO" id="GO:0009103">
    <property type="term" value="P:lipopolysaccharide biosynthetic process"/>
    <property type="evidence" value="ECO:0007669"/>
    <property type="project" value="TreeGrafter"/>
</dbReference>
<keyword evidence="1" id="KW-0808">Transferase</keyword>
<accession>K6YUZ5</accession>
<dbReference type="RefSeq" id="WP_008844905.1">
    <property type="nucleotide sequence ID" value="NZ_BAEN01000049.1"/>
</dbReference>
<sequence>MTETYDLSNLNVSVVHRRIKHHANHSGYNTVFEYMKIPHAKGGLRSLIASHIPTSLRWRLHSLRPQAVGDEGLMPELRALSTVASSKPGICHFIYGEDTYFYTPLWQNKHKKIVASYHYPPVRLNERVNRAILSRLNAVILMSESQRGWFENYLPKENIHVVHHHVDTDFFKPEDLVSQSSKLRIVSLGGILRDLDLLEEVVATLTQKMGSDYVEFDFLIPKNEWYRFDSFRNVNLLSGISDEQLRSVYQKATLGFMPLIDCTANNAVLEMMACGKAIVCSDVGGISDYLTTEGAILFEPSSSSEKISKQIIELFNNERKIQKMQTANRVRAESHFSLAATAAKLMKVYSRV</sequence>
<dbReference type="AlphaFoldDB" id="K6YUZ5"/>
<keyword evidence="4" id="KW-1185">Reference proteome</keyword>
<dbReference type="STRING" id="1127673.GLIP_2474"/>
<protein>
    <recommendedName>
        <fullName evidence="2">Glycosyl transferase family 1 domain-containing protein</fullName>
    </recommendedName>
</protein>
<organism evidence="3 4">
    <name type="scientific">Aliiglaciecola lipolytica E3</name>
    <dbReference type="NCBI Taxonomy" id="1127673"/>
    <lineage>
        <taxon>Bacteria</taxon>
        <taxon>Pseudomonadati</taxon>
        <taxon>Pseudomonadota</taxon>
        <taxon>Gammaproteobacteria</taxon>
        <taxon>Alteromonadales</taxon>
        <taxon>Alteromonadaceae</taxon>
        <taxon>Aliiglaciecola</taxon>
    </lineage>
</organism>
<evidence type="ECO:0000259" key="2">
    <source>
        <dbReference type="Pfam" id="PF00534"/>
    </source>
</evidence>
<comment type="caution">
    <text evidence="3">The sequence shown here is derived from an EMBL/GenBank/DDBJ whole genome shotgun (WGS) entry which is preliminary data.</text>
</comment>
<dbReference type="OrthoDB" id="9768937at2"/>
<dbReference type="GO" id="GO:0016757">
    <property type="term" value="F:glycosyltransferase activity"/>
    <property type="evidence" value="ECO:0007669"/>
    <property type="project" value="InterPro"/>
</dbReference>
<dbReference type="PANTHER" id="PTHR46401">
    <property type="entry name" value="GLYCOSYLTRANSFERASE WBBK-RELATED"/>
    <property type="match status" value="1"/>
</dbReference>